<dbReference type="Pfam" id="PF02798">
    <property type="entry name" value="GST_N"/>
    <property type="match status" value="1"/>
</dbReference>
<dbReference type="InterPro" id="IPR036282">
    <property type="entry name" value="Glutathione-S-Trfase_C_sf"/>
</dbReference>
<dbReference type="SUPFAM" id="SSF47616">
    <property type="entry name" value="GST C-terminal domain-like"/>
    <property type="match status" value="1"/>
</dbReference>
<sequence length="255" mass="28831">MASSPTNNKRAVDHDAPASPTKHAATDAVKKTKVSPETTRFELHYFNVRAKAELVRLILAFTGVSWENKMTSSWENWLAEKKETTPFGQLPMLVEFENGVEVFKLAQSHAMARYLGHKYALIPSHPHHAALMDSVFESVTDLENFFSRMNYEKDEKIKATLKETLYTDKLVAFAKYNEKILVKNGNNGYFVGKEATIADIYAFSVLERLEYDNDPRLAEILKTAPALAKSIETIRKHPKLSAFMAGDRCPVIFQA</sequence>
<accession>A0A507FR29</accession>
<dbReference type="Proteomes" id="UP000320333">
    <property type="component" value="Unassembled WGS sequence"/>
</dbReference>
<dbReference type="EMBL" id="QEAP01000001">
    <property type="protein sequence ID" value="TPX78713.1"/>
    <property type="molecule type" value="Genomic_DNA"/>
</dbReference>
<evidence type="ECO:0000259" key="3">
    <source>
        <dbReference type="PROSITE" id="PS50405"/>
    </source>
</evidence>
<evidence type="ECO:0000259" key="2">
    <source>
        <dbReference type="PROSITE" id="PS50404"/>
    </source>
</evidence>
<dbReference type="OrthoDB" id="414243at2759"/>
<evidence type="ECO:0000313" key="5">
    <source>
        <dbReference type="Proteomes" id="UP000320333"/>
    </source>
</evidence>
<comment type="caution">
    <text evidence="4">The sequence shown here is derived from an EMBL/GenBank/DDBJ whole genome shotgun (WGS) entry which is preliminary data.</text>
</comment>
<dbReference type="SUPFAM" id="SSF52833">
    <property type="entry name" value="Thioredoxin-like"/>
    <property type="match status" value="1"/>
</dbReference>
<dbReference type="Pfam" id="PF14497">
    <property type="entry name" value="GST_C_3"/>
    <property type="match status" value="1"/>
</dbReference>
<protein>
    <recommendedName>
        <fullName evidence="6">Glutathione transferase</fullName>
    </recommendedName>
</protein>
<dbReference type="PROSITE" id="PS50404">
    <property type="entry name" value="GST_NTER"/>
    <property type="match status" value="1"/>
</dbReference>
<dbReference type="InterPro" id="IPR010987">
    <property type="entry name" value="Glutathione-S-Trfase_C-like"/>
</dbReference>
<dbReference type="SFLD" id="SFLDS00019">
    <property type="entry name" value="Glutathione_Transferase_(cytos"/>
    <property type="match status" value="1"/>
</dbReference>
<dbReference type="InterPro" id="IPR040079">
    <property type="entry name" value="Glutathione_S-Trfase"/>
</dbReference>
<dbReference type="CDD" id="cd03192">
    <property type="entry name" value="GST_C_Sigma_like"/>
    <property type="match status" value="1"/>
</dbReference>
<dbReference type="PROSITE" id="PS50405">
    <property type="entry name" value="GST_CTER"/>
    <property type="match status" value="1"/>
</dbReference>
<keyword evidence="5" id="KW-1185">Reference proteome</keyword>
<reference evidence="4 5" key="1">
    <citation type="journal article" date="2019" name="Sci. Rep.">
        <title>Comparative genomics of chytrid fungi reveal insights into the obligate biotrophic and pathogenic lifestyle of Synchytrium endobioticum.</title>
        <authorList>
            <person name="van de Vossenberg B.T.L.H."/>
            <person name="Warris S."/>
            <person name="Nguyen H.D.T."/>
            <person name="van Gent-Pelzer M.P.E."/>
            <person name="Joly D.L."/>
            <person name="van de Geest H.C."/>
            <person name="Bonants P.J.M."/>
            <person name="Smith D.S."/>
            <person name="Levesque C.A."/>
            <person name="van der Lee T.A.J."/>
        </authorList>
    </citation>
    <scope>NUCLEOTIDE SEQUENCE [LARGE SCALE GENOMIC DNA]</scope>
    <source>
        <strain evidence="4 5">CBS 675.73</strain>
    </source>
</reference>
<dbReference type="InterPro" id="IPR050213">
    <property type="entry name" value="GST_superfamily"/>
</dbReference>
<dbReference type="GO" id="GO:0004364">
    <property type="term" value="F:glutathione transferase activity"/>
    <property type="evidence" value="ECO:0007669"/>
    <property type="project" value="TreeGrafter"/>
</dbReference>
<evidence type="ECO:0000256" key="1">
    <source>
        <dbReference type="SAM" id="MobiDB-lite"/>
    </source>
</evidence>
<gene>
    <name evidence="4" type="ORF">CcCBS67573_g00080</name>
</gene>
<dbReference type="SFLD" id="SFLDG01205">
    <property type="entry name" value="AMPS.1"/>
    <property type="match status" value="1"/>
</dbReference>
<dbReference type="InterPro" id="IPR004045">
    <property type="entry name" value="Glutathione_S-Trfase_N"/>
</dbReference>
<dbReference type="Gene3D" id="1.20.1050.10">
    <property type="match status" value="1"/>
</dbReference>
<feature type="region of interest" description="Disordered" evidence="1">
    <location>
        <begin position="1"/>
        <end position="31"/>
    </location>
</feature>
<dbReference type="PANTHER" id="PTHR11571">
    <property type="entry name" value="GLUTATHIONE S-TRANSFERASE"/>
    <property type="match status" value="1"/>
</dbReference>
<name>A0A507FR29_9FUNG</name>
<organism evidence="4 5">
    <name type="scientific">Chytriomyces confervae</name>
    <dbReference type="NCBI Taxonomy" id="246404"/>
    <lineage>
        <taxon>Eukaryota</taxon>
        <taxon>Fungi</taxon>
        <taxon>Fungi incertae sedis</taxon>
        <taxon>Chytridiomycota</taxon>
        <taxon>Chytridiomycota incertae sedis</taxon>
        <taxon>Chytridiomycetes</taxon>
        <taxon>Chytridiales</taxon>
        <taxon>Chytriomycetaceae</taxon>
        <taxon>Chytriomyces</taxon>
    </lineage>
</organism>
<dbReference type="AlphaFoldDB" id="A0A507FR29"/>
<dbReference type="InterPro" id="IPR004046">
    <property type="entry name" value="GST_C"/>
</dbReference>
<evidence type="ECO:0008006" key="6">
    <source>
        <dbReference type="Google" id="ProtNLM"/>
    </source>
</evidence>
<feature type="domain" description="GST N-terminal" evidence="2">
    <location>
        <begin position="39"/>
        <end position="123"/>
    </location>
</feature>
<dbReference type="CDD" id="cd03039">
    <property type="entry name" value="GST_N_Sigma_like"/>
    <property type="match status" value="1"/>
</dbReference>
<dbReference type="STRING" id="246404.A0A507FR29"/>
<evidence type="ECO:0000313" key="4">
    <source>
        <dbReference type="EMBL" id="TPX78713.1"/>
    </source>
</evidence>
<dbReference type="InterPro" id="IPR036249">
    <property type="entry name" value="Thioredoxin-like_sf"/>
</dbReference>
<dbReference type="Gene3D" id="3.40.30.10">
    <property type="entry name" value="Glutaredoxin"/>
    <property type="match status" value="1"/>
</dbReference>
<dbReference type="GO" id="GO:0006749">
    <property type="term" value="P:glutathione metabolic process"/>
    <property type="evidence" value="ECO:0007669"/>
    <property type="project" value="TreeGrafter"/>
</dbReference>
<proteinExistence type="predicted"/>
<feature type="domain" description="GST C-terminal" evidence="3">
    <location>
        <begin position="125"/>
        <end position="253"/>
    </location>
</feature>
<dbReference type="SFLD" id="SFLDG00363">
    <property type="entry name" value="AMPS_(cytGST):_Alpha-__Mu-__Pi"/>
    <property type="match status" value="1"/>
</dbReference>